<comment type="caution">
    <text evidence="2">The sequence shown here is derived from an EMBL/GenBank/DDBJ whole genome shotgun (WGS) entry which is preliminary data.</text>
</comment>
<evidence type="ECO:0000313" key="2">
    <source>
        <dbReference type="EMBL" id="KAL2063978.1"/>
    </source>
</evidence>
<feature type="region of interest" description="Disordered" evidence="1">
    <location>
        <begin position="1"/>
        <end position="34"/>
    </location>
</feature>
<feature type="compositionally biased region" description="Polar residues" evidence="1">
    <location>
        <begin position="801"/>
        <end position="833"/>
    </location>
</feature>
<feature type="compositionally biased region" description="Polar residues" evidence="1">
    <location>
        <begin position="474"/>
        <end position="490"/>
    </location>
</feature>
<feature type="region of interest" description="Disordered" evidence="1">
    <location>
        <begin position="1235"/>
        <end position="1419"/>
    </location>
</feature>
<feature type="compositionally biased region" description="Polar residues" evidence="1">
    <location>
        <begin position="1148"/>
        <end position="1157"/>
    </location>
</feature>
<organism evidence="2 3">
    <name type="scientific">Oculimacula yallundae</name>
    <dbReference type="NCBI Taxonomy" id="86028"/>
    <lineage>
        <taxon>Eukaryota</taxon>
        <taxon>Fungi</taxon>
        <taxon>Dikarya</taxon>
        <taxon>Ascomycota</taxon>
        <taxon>Pezizomycotina</taxon>
        <taxon>Leotiomycetes</taxon>
        <taxon>Helotiales</taxon>
        <taxon>Ploettnerulaceae</taxon>
        <taxon>Oculimacula</taxon>
    </lineage>
</organism>
<accession>A0ABR4C256</accession>
<feature type="compositionally biased region" description="Gly residues" evidence="1">
    <location>
        <begin position="1346"/>
        <end position="1362"/>
    </location>
</feature>
<feature type="compositionally biased region" description="Basic and acidic residues" evidence="1">
    <location>
        <begin position="967"/>
        <end position="980"/>
    </location>
</feature>
<dbReference type="Proteomes" id="UP001595075">
    <property type="component" value="Unassembled WGS sequence"/>
</dbReference>
<feature type="region of interest" description="Disordered" evidence="1">
    <location>
        <begin position="801"/>
        <end position="855"/>
    </location>
</feature>
<feature type="compositionally biased region" description="Basic and acidic residues" evidence="1">
    <location>
        <begin position="1080"/>
        <end position="1099"/>
    </location>
</feature>
<evidence type="ECO:0000256" key="1">
    <source>
        <dbReference type="SAM" id="MobiDB-lite"/>
    </source>
</evidence>
<feature type="compositionally biased region" description="Polar residues" evidence="1">
    <location>
        <begin position="645"/>
        <end position="654"/>
    </location>
</feature>
<feature type="compositionally biased region" description="Polar residues" evidence="1">
    <location>
        <begin position="612"/>
        <end position="628"/>
    </location>
</feature>
<sequence>MSSSSASTSPTRSAASPTSQVSRTSIISPATSTSTDETFESLPWILHHILEQNTTTELPIAIMFAINSGQSIPRLKDIYSWWQLDPQGKLILAFLSAQNRVTPSIADSTAADIKAPRFAQPEPNFEPLHCPDDRFMDHGNDALLNIGFAHLINNVGKDKIDFDPEKRPKGLPAHFVRRYCLEQVFVPEFTDVNFDHALTALDYLRDLESTRRNAMREAALKLNITEQNWRRVLWGNQTAMKWVEQTQGNELRIETMYANLFIDLRIWTMTSILLATTFNKADALAMLNTLFPPALPDLPNAKINPKVLYQQRAIFYRYTIDVGENGPGVMNDFKKHLSQPDNRHRWPSVRGTLERYTTLAEEMITEAREATEMIEQDDSEPLSSSKLTKPLAKRGLNTSSFDSPRTALKTPKAKGSMSDLKVRFASLNKKSSQVFGENKIGVYSKSMVDVSSIPEMGSSIKSSVDLSTRRLEPSRTTPATSQPTFDNLPSSVDRRVRRPGLSHTTPAKSQPTFDNMSSSMGRGVRKPGPSRTTSATSPPAFDNLLSMRGRARALSKPMGFKPPPLDELDKMMDRKLMPSPWDIAEEDEDDDETTNSTPKVSFDFDAALGVGNESSRPSLSSDALNSGPSRKAKPNLQIDTEKVTSKQQDVSHTVKSARAFPKFEERPSTPPALRPQTADSPSLGRRGFKSRASSGKLYSAFESRQAEPLPPFATLPIKRREFPEPALMPEPLMINRPRKSITPRTPNVNLFPPRNINTDLASSPLSPASNSPIWDSNRTIFDTPPQETDESLSFKKAFSNTSATALRPSTSSEVSSKQIKKTPTSSSSATRLPSDNLDFLNRPYTGSSSDTDFRSPAVMKKSSFSNIFRRKKSTPAMANEFSRGDGIGISSDTVSRESAENDPTPPQVIKKKNSMSAFLHGKSRERSKYERLDEPTTPQFQQSDETDPATKPVVKKKGSVSAFLHGKSRDMSKSYEREGRPSASMARGSEDSIGKLGILKKQDSMGTFMRGEPSNIAENRDYYDLPIKTPTSGKSARFDDNIITSTSHNLEPEEGTKLKNKKSYNFVNRLRSSDSNTTLRQDKGKGKEKDIGETAEPKMQKKSSFAFSKDLRPSSSKANLTPPQMPETSEQPRGLKKVASIVFGPSPLRTSDSQSTLRPERNVLRKKNSAYAIGGTTSSSSEQVPPVPSLRQQSSAIGFTTSNVSTSRKFAVNADVAVFAQFEAEFSDRRFGSFAKDEEKDEDRSSNRGGPARTLNFTAPAGSGSGAYVEKEGEYIHRPSTNHSTASRSAYGTTSFSSSSTGQSSTSPTSPLQHEFVLVPAPAPPFAVRARDPRDYEEEDDDDVFGGVGSGGAVGGFGGSGGKGRDGRELKKKKSLWGKFGRGGGGEEKERKEEKAKAKEEKRRRELEERARRVLDFAG</sequence>
<feature type="compositionally biased region" description="Polar residues" evidence="1">
    <location>
        <begin position="1113"/>
        <end position="1131"/>
    </location>
</feature>
<feature type="compositionally biased region" description="Low complexity" evidence="1">
    <location>
        <begin position="1287"/>
        <end position="1320"/>
    </location>
</feature>
<name>A0ABR4C256_9HELO</name>
<evidence type="ECO:0008006" key="4">
    <source>
        <dbReference type="Google" id="ProtNLM"/>
    </source>
</evidence>
<reference evidence="2 3" key="1">
    <citation type="journal article" date="2024" name="Commun. Biol.">
        <title>Comparative genomic analysis of thermophilic fungi reveals convergent evolutionary adaptations and gene losses.</title>
        <authorList>
            <person name="Steindorff A.S."/>
            <person name="Aguilar-Pontes M.V."/>
            <person name="Robinson A.J."/>
            <person name="Andreopoulos B."/>
            <person name="LaButti K."/>
            <person name="Kuo A."/>
            <person name="Mondo S."/>
            <person name="Riley R."/>
            <person name="Otillar R."/>
            <person name="Haridas S."/>
            <person name="Lipzen A."/>
            <person name="Grimwood J."/>
            <person name="Schmutz J."/>
            <person name="Clum A."/>
            <person name="Reid I.D."/>
            <person name="Moisan M.C."/>
            <person name="Butler G."/>
            <person name="Nguyen T.T.M."/>
            <person name="Dewar K."/>
            <person name="Conant G."/>
            <person name="Drula E."/>
            <person name="Henrissat B."/>
            <person name="Hansel C."/>
            <person name="Singer S."/>
            <person name="Hutchinson M.I."/>
            <person name="de Vries R.P."/>
            <person name="Natvig D.O."/>
            <person name="Powell A.J."/>
            <person name="Tsang A."/>
            <person name="Grigoriev I.V."/>
        </authorList>
    </citation>
    <scope>NUCLEOTIDE SEQUENCE [LARGE SCALE GENOMIC DNA]</scope>
    <source>
        <strain evidence="2 3">CBS 494.80</strain>
    </source>
</reference>
<feature type="compositionally biased region" description="Acidic residues" evidence="1">
    <location>
        <begin position="583"/>
        <end position="593"/>
    </location>
</feature>
<feature type="compositionally biased region" description="Polar residues" evidence="1">
    <location>
        <begin position="502"/>
        <end position="520"/>
    </location>
</feature>
<proteinExistence type="predicted"/>
<keyword evidence="3" id="KW-1185">Reference proteome</keyword>
<feature type="region of interest" description="Disordered" evidence="1">
    <location>
        <begin position="874"/>
        <end position="995"/>
    </location>
</feature>
<feature type="region of interest" description="Disordered" evidence="1">
    <location>
        <begin position="728"/>
        <end position="752"/>
    </location>
</feature>
<gene>
    <name evidence="2" type="ORF">VTL71DRAFT_4472</name>
</gene>
<feature type="compositionally biased region" description="Acidic residues" evidence="1">
    <location>
        <begin position="1335"/>
        <end position="1344"/>
    </location>
</feature>
<feature type="compositionally biased region" description="Basic and acidic residues" evidence="1">
    <location>
        <begin position="567"/>
        <end position="576"/>
    </location>
</feature>
<protein>
    <recommendedName>
        <fullName evidence="4">ELYS-like domain-containing protein</fullName>
    </recommendedName>
</protein>
<feature type="compositionally biased region" description="Basic and acidic residues" evidence="1">
    <location>
        <begin position="1235"/>
        <end position="1246"/>
    </location>
</feature>
<feature type="region of interest" description="Disordered" evidence="1">
    <location>
        <begin position="394"/>
        <end position="414"/>
    </location>
</feature>
<evidence type="ECO:0000313" key="3">
    <source>
        <dbReference type="Proteomes" id="UP001595075"/>
    </source>
</evidence>
<dbReference type="EMBL" id="JAZHXI010000014">
    <property type="protein sequence ID" value="KAL2063978.1"/>
    <property type="molecule type" value="Genomic_DNA"/>
</dbReference>
<feature type="compositionally biased region" description="Basic and acidic residues" evidence="1">
    <location>
        <begin position="922"/>
        <end position="934"/>
    </location>
</feature>
<feature type="region of interest" description="Disordered" evidence="1">
    <location>
        <begin position="554"/>
        <end position="716"/>
    </location>
</feature>
<feature type="compositionally biased region" description="Basic and acidic residues" evidence="1">
    <location>
        <begin position="1385"/>
        <end position="1419"/>
    </location>
</feature>
<feature type="region of interest" description="Disordered" evidence="1">
    <location>
        <begin position="1021"/>
        <end position="1192"/>
    </location>
</feature>
<feature type="region of interest" description="Disordered" evidence="1">
    <location>
        <begin position="462"/>
        <end position="542"/>
    </location>
</feature>